<evidence type="ECO:0000313" key="14">
    <source>
        <dbReference type="EMBL" id="PAA86355.1"/>
    </source>
</evidence>
<dbReference type="InterPro" id="IPR026050">
    <property type="entry name" value="C1GALT1/C1GALT1_chp1"/>
</dbReference>
<comment type="caution">
    <text evidence="14">The sequence shown here is derived from an EMBL/GenBank/DDBJ whole genome shotgun (WGS) entry which is preliminary data.</text>
</comment>
<dbReference type="EMBL" id="NIVC01000283">
    <property type="protein sequence ID" value="PAA86355.1"/>
    <property type="molecule type" value="Genomic_DNA"/>
</dbReference>
<comment type="subcellular location">
    <subcellularLocation>
        <location evidence="1">Membrane</location>
        <topology evidence="1">Single-pass type II membrane protein</topology>
    </subcellularLocation>
</comment>
<keyword evidence="5" id="KW-0328">Glycosyltransferase</keyword>
<keyword evidence="9" id="KW-0735">Signal-anchor</keyword>
<proteinExistence type="inferred from homology"/>
<evidence type="ECO:0000259" key="13">
    <source>
        <dbReference type="Pfam" id="PF02434"/>
    </source>
</evidence>
<dbReference type="EC" id="2.4.1.122" evidence="4"/>
<evidence type="ECO:0000256" key="11">
    <source>
        <dbReference type="ARBA" id="ARBA00023136"/>
    </source>
</evidence>
<dbReference type="PANTHER" id="PTHR23033">
    <property type="entry name" value="BETA1,3-GALACTOSYLTRANSFERASE"/>
    <property type="match status" value="1"/>
</dbReference>
<dbReference type="GO" id="GO:0016263">
    <property type="term" value="F:glycoprotein-N-acetylgalactosamine 3-beta-galactosyltransferase activity"/>
    <property type="evidence" value="ECO:0007669"/>
    <property type="project" value="UniProtKB-EC"/>
</dbReference>
<dbReference type="Gene3D" id="3.90.550.50">
    <property type="match status" value="2"/>
</dbReference>
<keyword evidence="11" id="KW-0472">Membrane</keyword>
<dbReference type="SUPFAM" id="SSF53448">
    <property type="entry name" value="Nucleotide-diphospho-sugar transferases"/>
    <property type="match status" value="1"/>
</dbReference>
<comment type="similarity">
    <text evidence="3">Belongs to the glycosyltransferase 31 family. Beta3-Gal-T subfamily.</text>
</comment>
<evidence type="ECO:0000256" key="3">
    <source>
        <dbReference type="ARBA" id="ARBA00006462"/>
    </source>
</evidence>
<evidence type="ECO:0000313" key="15">
    <source>
        <dbReference type="Proteomes" id="UP000215902"/>
    </source>
</evidence>
<keyword evidence="7" id="KW-0812">Transmembrane</keyword>
<dbReference type="AlphaFoldDB" id="A0A267GJZ5"/>
<feature type="signal peptide" evidence="12">
    <location>
        <begin position="1"/>
        <end position="29"/>
    </location>
</feature>
<dbReference type="PANTHER" id="PTHR23033:SF14">
    <property type="entry name" value="GLYCOPROTEIN-N-ACETYLGALACTOSAMINE 3-BETA-GALACTOSYLTRANSFERASE 1-RELATED"/>
    <property type="match status" value="1"/>
</dbReference>
<evidence type="ECO:0000256" key="2">
    <source>
        <dbReference type="ARBA" id="ARBA00004922"/>
    </source>
</evidence>
<evidence type="ECO:0000256" key="1">
    <source>
        <dbReference type="ARBA" id="ARBA00004606"/>
    </source>
</evidence>
<dbReference type="Pfam" id="PF02434">
    <property type="entry name" value="Fringe"/>
    <property type="match status" value="1"/>
</dbReference>
<feature type="chain" id="PRO_5013306507" description="N-acetylgalactosaminide beta-1,3-galactosyltransferase" evidence="12">
    <location>
        <begin position="30"/>
        <end position="542"/>
    </location>
</feature>
<dbReference type="OrthoDB" id="421979at2759"/>
<dbReference type="InterPro" id="IPR029044">
    <property type="entry name" value="Nucleotide-diphossugar_trans"/>
</dbReference>
<name>A0A267GJZ5_9PLAT</name>
<evidence type="ECO:0000256" key="7">
    <source>
        <dbReference type="ARBA" id="ARBA00022692"/>
    </source>
</evidence>
<evidence type="ECO:0000256" key="5">
    <source>
        <dbReference type="ARBA" id="ARBA00022676"/>
    </source>
</evidence>
<keyword evidence="10" id="KW-1133">Transmembrane helix</keyword>
<evidence type="ECO:0000256" key="8">
    <source>
        <dbReference type="ARBA" id="ARBA00022741"/>
    </source>
</evidence>
<keyword evidence="12" id="KW-0732">Signal</keyword>
<dbReference type="GO" id="GO:0000166">
    <property type="term" value="F:nucleotide binding"/>
    <property type="evidence" value="ECO:0007669"/>
    <property type="project" value="UniProtKB-KW"/>
</dbReference>
<evidence type="ECO:0000256" key="10">
    <source>
        <dbReference type="ARBA" id="ARBA00022989"/>
    </source>
</evidence>
<comment type="pathway">
    <text evidence="2">Protein modification; protein glycosylation.</text>
</comment>
<protein>
    <recommendedName>
        <fullName evidence="4">N-acetylgalactosaminide beta-1,3-galactosyltransferase</fullName>
        <ecNumber evidence="4">2.4.1.122</ecNumber>
    </recommendedName>
</protein>
<evidence type="ECO:0000256" key="9">
    <source>
        <dbReference type="ARBA" id="ARBA00022968"/>
    </source>
</evidence>
<evidence type="ECO:0000256" key="4">
    <source>
        <dbReference type="ARBA" id="ARBA00012557"/>
    </source>
</evidence>
<reference evidence="14 15" key="1">
    <citation type="submission" date="2017-06" db="EMBL/GenBank/DDBJ databases">
        <title>A platform for efficient transgenesis in Macrostomum lignano, a flatworm model organism for stem cell research.</title>
        <authorList>
            <person name="Berezikov E."/>
        </authorList>
    </citation>
    <scope>NUCLEOTIDE SEQUENCE [LARGE SCALE GENOMIC DNA]</scope>
    <source>
        <strain evidence="14">DV1</strain>
        <tissue evidence="14">Whole organism</tissue>
    </source>
</reference>
<keyword evidence="15" id="KW-1185">Reference proteome</keyword>
<accession>A0A267GJZ5</accession>
<gene>
    <name evidence="14" type="ORF">BOX15_Mlig007006g1</name>
</gene>
<dbReference type="STRING" id="282301.A0A267GJZ5"/>
<evidence type="ECO:0000256" key="12">
    <source>
        <dbReference type="SAM" id="SignalP"/>
    </source>
</evidence>
<feature type="domain" description="Fringe-like glycosyltransferase" evidence="13">
    <location>
        <begin position="274"/>
        <end position="505"/>
    </location>
</feature>
<dbReference type="Proteomes" id="UP000215902">
    <property type="component" value="Unassembled WGS sequence"/>
</dbReference>
<evidence type="ECO:0000256" key="6">
    <source>
        <dbReference type="ARBA" id="ARBA00022679"/>
    </source>
</evidence>
<sequence length="542" mass="59743">MTSLSRLRNFTTLILSATLLYGFFMLTPAAESETGTAASPSSVLKSRVLFVLMCQSQAASFHKQRCDLLRRHIEDQAKELKVPAGAETPDISIALAEDLVDPGIETFFYLPILAGNHTQLTQSDFVFFCHEETRMNLVGLLNQLAQYNSSKPLFIGSPLRDEGYYIVHHFSQSRHLYPFVYCGFAMSNGLITSLVEHFQVNKAKLGEYEFRIDPAYELASLISIELHLANLTALSAMCPRSVNLTDSCITWTTEMFRLPQCFPNSSAVSAVLNRTLFAVKTHQANFATVLSVVRDTWAKEAPNIIYYADVEDREIPTVACGVPNTERGHCDKLNRILHLLAESNNVSAQATNNADGSDKSNSSSSALFDWFVICDDDTLLSPSRLARLLACHSLSQPADSPLVVGEKYGYLSADGWHGYPYPTGGSGFALNRAALRRLTVEANGAGGIVVTRCGSAESPDDMSLGVWLRSLSVPIVHSHLLHQAKPVEYSPVLLRAQLPISFHKHLDLDPRQAYRDWLLDAGTDAASKLDVGSADDHKRDEL</sequence>
<keyword evidence="8" id="KW-0547">Nucleotide-binding</keyword>
<dbReference type="InterPro" id="IPR003378">
    <property type="entry name" value="Fringe-like_glycosylTrfase"/>
</dbReference>
<dbReference type="GO" id="GO:0016020">
    <property type="term" value="C:membrane"/>
    <property type="evidence" value="ECO:0007669"/>
    <property type="project" value="UniProtKB-SubCell"/>
</dbReference>
<keyword evidence="6" id="KW-0808">Transferase</keyword>
<organism evidence="14 15">
    <name type="scientific">Macrostomum lignano</name>
    <dbReference type="NCBI Taxonomy" id="282301"/>
    <lineage>
        <taxon>Eukaryota</taxon>
        <taxon>Metazoa</taxon>
        <taxon>Spiralia</taxon>
        <taxon>Lophotrochozoa</taxon>
        <taxon>Platyhelminthes</taxon>
        <taxon>Rhabditophora</taxon>
        <taxon>Macrostomorpha</taxon>
        <taxon>Macrostomida</taxon>
        <taxon>Macrostomidae</taxon>
        <taxon>Macrostomum</taxon>
    </lineage>
</organism>